<protein>
    <submittedName>
        <fullName evidence="5">Transcriptional regulator</fullName>
    </submittedName>
</protein>
<dbReference type="Pfam" id="PF01638">
    <property type="entry name" value="HxlR"/>
    <property type="match status" value="1"/>
</dbReference>
<reference evidence="5" key="1">
    <citation type="submission" date="2018-08" db="EMBL/GenBank/DDBJ databases">
        <authorList>
            <person name="Jin W."/>
            <person name="Wang H."/>
            <person name="Yang Y."/>
            <person name="Li M."/>
            <person name="Liu J."/>
        </authorList>
    </citation>
    <scope>NUCLEOTIDE SEQUENCE</scope>
    <source>
        <strain evidence="5">AESS21</strain>
    </source>
</reference>
<dbReference type="PANTHER" id="PTHR33204">
    <property type="entry name" value="TRANSCRIPTIONAL REGULATOR, MARR FAMILY"/>
    <property type="match status" value="1"/>
</dbReference>
<reference evidence="5" key="2">
    <citation type="journal article" date="2021" name="Microorganisms">
        <title>Bacterial Dimethylsulfoniopropionate Biosynthesis in the East China Sea.</title>
        <authorList>
            <person name="Liu J."/>
            <person name="Zhang Y."/>
            <person name="Liu J."/>
            <person name="Zhong H."/>
            <person name="Williams B.T."/>
            <person name="Zheng Y."/>
            <person name="Curson A.R.J."/>
            <person name="Sun C."/>
            <person name="Sun H."/>
            <person name="Song D."/>
            <person name="Wagner Mackenzie B."/>
            <person name="Bermejo Martinez A."/>
            <person name="Todd J.D."/>
            <person name="Zhang X.H."/>
        </authorList>
    </citation>
    <scope>NUCLEOTIDE SEQUENCE</scope>
    <source>
        <strain evidence="5">AESS21</strain>
    </source>
</reference>
<evidence type="ECO:0000313" key="5">
    <source>
        <dbReference type="EMBL" id="MBS8261537.1"/>
    </source>
</evidence>
<evidence type="ECO:0000256" key="2">
    <source>
        <dbReference type="ARBA" id="ARBA00023125"/>
    </source>
</evidence>
<dbReference type="PANTHER" id="PTHR33204:SF29">
    <property type="entry name" value="TRANSCRIPTIONAL REGULATOR"/>
    <property type="match status" value="1"/>
</dbReference>
<evidence type="ECO:0000256" key="3">
    <source>
        <dbReference type="ARBA" id="ARBA00023163"/>
    </source>
</evidence>
<proteinExistence type="predicted"/>
<comment type="caution">
    <text evidence="5">The sequence shown here is derived from an EMBL/GenBank/DDBJ whole genome shotgun (WGS) entry which is preliminary data.</text>
</comment>
<dbReference type="Proteomes" id="UP000705379">
    <property type="component" value="Unassembled WGS sequence"/>
</dbReference>
<keyword evidence="3" id="KW-0804">Transcription</keyword>
<name>A0A944CF81_9HYPH</name>
<dbReference type="InterPro" id="IPR036388">
    <property type="entry name" value="WH-like_DNA-bd_sf"/>
</dbReference>
<gene>
    <name evidence="5" type="ORF">DYI23_15030</name>
</gene>
<feature type="domain" description="HTH hxlR-type" evidence="4">
    <location>
        <begin position="17"/>
        <end position="115"/>
    </location>
</feature>
<dbReference type="InterPro" id="IPR002577">
    <property type="entry name" value="HTH_HxlR"/>
</dbReference>
<evidence type="ECO:0000256" key="1">
    <source>
        <dbReference type="ARBA" id="ARBA00023015"/>
    </source>
</evidence>
<dbReference type="RefSeq" id="WP_213216889.1">
    <property type="nucleotide sequence ID" value="NZ_QTKU01000003.1"/>
</dbReference>
<keyword evidence="1" id="KW-0805">Transcription regulation</keyword>
<dbReference type="EMBL" id="QTKU01000003">
    <property type="protein sequence ID" value="MBS8261537.1"/>
    <property type="molecule type" value="Genomic_DNA"/>
</dbReference>
<accession>A0A944CF81</accession>
<evidence type="ECO:0000313" key="6">
    <source>
        <dbReference type="Proteomes" id="UP000705379"/>
    </source>
</evidence>
<dbReference type="PROSITE" id="PS51118">
    <property type="entry name" value="HTH_HXLR"/>
    <property type="match status" value="1"/>
</dbReference>
<organism evidence="5 6">
    <name type="scientific">Roseibium polysiphoniae</name>
    <dbReference type="NCBI Taxonomy" id="2571221"/>
    <lineage>
        <taxon>Bacteria</taxon>
        <taxon>Pseudomonadati</taxon>
        <taxon>Pseudomonadota</taxon>
        <taxon>Alphaproteobacteria</taxon>
        <taxon>Hyphomicrobiales</taxon>
        <taxon>Stappiaceae</taxon>
        <taxon>Roseibium</taxon>
    </lineage>
</organism>
<sequence length="124" mass="13572">MTSKATETAPQETPFICGLDAALRVVGGKWKPLILFFLGDGPKRYGALKRSVRGVSDKMLIQQLKELEAHHIVSRTDYQEIPPRVDYALTPFGESLVGALRPLCMWGEANTETIAEALGETGKA</sequence>
<dbReference type="AlphaFoldDB" id="A0A944CF81"/>
<dbReference type="Gene3D" id="1.10.10.10">
    <property type="entry name" value="Winged helix-like DNA-binding domain superfamily/Winged helix DNA-binding domain"/>
    <property type="match status" value="1"/>
</dbReference>
<evidence type="ECO:0000259" key="4">
    <source>
        <dbReference type="PROSITE" id="PS51118"/>
    </source>
</evidence>
<dbReference type="InterPro" id="IPR036390">
    <property type="entry name" value="WH_DNA-bd_sf"/>
</dbReference>
<dbReference type="SUPFAM" id="SSF46785">
    <property type="entry name" value="Winged helix' DNA-binding domain"/>
    <property type="match status" value="1"/>
</dbReference>
<dbReference type="GO" id="GO:0003677">
    <property type="term" value="F:DNA binding"/>
    <property type="evidence" value="ECO:0007669"/>
    <property type="project" value="UniProtKB-KW"/>
</dbReference>
<keyword evidence="2" id="KW-0238">DNA-binding</keyword>